<reference evidence="1" key="1">
    <citation type="submission" date="2021-02" db="EMBL/GenBank/DDBJ databases">
        <authorList>
            <person name="Nowell W R."/>
        </authorList>
    </citation>
    <scope>NUCLEOTIDE SEQUENCE</scope>
</reference>
<dbReference type="EMBL" id="CAJOAX010005191">
    <property type="protein sequence ID" value="CAF3938566.1"/>
    <property type="molecule type" value="Genomic_DNA"/>
</dbReference>
<protein>
    <submittedName>
        <fullName evidence="1">Uncharacterized protein</fullName>
    </submittedName>
</protein>
<dbReference type="EMBL" id="CAJNOU010000146">
    <property type="protein sequence ID" value="CAF0887525.1"/>
    <property type="molecule type" value="Genomic_DNA"/>
</dbReference>
<dbReference type="Proteomes" id="UP000663889">
    <property type="component" value="Unassembled WGS sequence"/>
</dbReference>
<organism evidence="1 4">
    <name type="scientific">Rotaria sordida</name>
    <dbReference type="NCBI Taxonomy" id="392033"/>
    <lineage>
        <taxon>Eukaryota</taxon>
        <taxon>Metazoa</taxon>
        <taxon>Spiralia</taxon>
        <taxon>Gnathifera</taxon>
        <taxon>Rotifera</taxon>
        <taxon>Eurotatoria</taxon>
        <taxon>Bdelloidea</taxon>
        <taxon>Philodinida</taxon>
        <taxon>Philodinidae</taxon>
        <taxon>Rotaria</taxon>
    </lineage>
</organism>
<evidence type="ECO:0000313" key="2">
    <source>
        <dbReference type="EMBL" id="CAF0937019.1"/>
    </source>
</evidence>
<dbReference type="AlphaFoldDB" id="A0A813YQF5"/>
<proteinExistence type="predicted"/>
<evidence type="ECO:0000313" key="4">
    <source>
        <dbReference type="Proteomes" id="UP000663889"/>
    </source>
</evidence>
<dbReference type="OrthoDB" id="10060016at2759"/>
<dbReference type="Proteomes" id="UP000663882">
    <property type="component" value="Unassembled WGS sequence"/>
</dbReference>
<accession>A0A813YQF5</accession>
<gene>
    <name evidence="3" type="ORF">OTI717_LOCUS25739</name>
    <name evidence="2" type="ORF">RFH988_LOCUS10860</name>
    <name evidence="1" type="ORF">SEV965_LOCUS4953</name>
</gene>
<dbReference type="EMBL" id="CAJNOO010000414">
    <property type="protein sequence ID" value="CAF0937019.1"/>
    <property type="molecule type" value="Genomic_DNA"/>
</dbReference>
<sequence>MFTSSNLLELHVGVNYFTDILYLCDGRFNQLHTLYVNVYQIQYPNLIIDNTKKRPNLKCFSLYSITETYAYDDLIIPLLHRMSNLEKLYLYLFCEREVFIDGSEMKINIINHMPRLNTLTFNIHSSIYFNNQINLKSNGDIQKF</sequence>
<name>A0A813YQF5_9BILA</name>
<comment type="caution">
    <text evidence="1">The sequence shown here is derived from an EMBL/GenBank/DDBJ whole genome shotgun (WGS) entry which is preliminary data.</text>
</comment>
<evidence type="ECO:0000313" key="1">
    <source>
        <dbReference type="EMBL" id="CAF0887525.1"/>
    </source>
</evidence>
<dbReference type="Proteomes" id="UP000663823">
    <property type="component" value="Unassembled WGS sequence"/>
</dbReference>
<evidence type="ECO:0000313" key="3">
    <source>
        <dbReference type="EMBL" id="CAF3938566.1"/>
    </source>
</evidence>